<gene>
    <name evidence="1" type="ORF">HNR43_001890</name>
</gene>
<dbReference type="Proteomes" id="UP000583699">
    <property type="component" value="Unassembled WGS sequence"/>
</dbReference>
<comment type="caution">
    <text evidence="1">The sequence shown here is derived from an EMBL/GenBank/DDBJ whole genome shotgun (WGS) entry which is preliminary data.</text>
</comment>
<dbReference type="AlphaFoldDB" id="A0A7W8JF70"/>
<protein>
    <submittedName>
        <fullName evidence="1">Uncharacterized protein</fullName>
    </submittedName>
</protein>
<organism evidence="1 2">
    <name type="scientific">Anoxybacillus mongoliensis</name>
    <dbReference type="NCBI Taxonomy" id="452565"/>
    <lineage>
        <taxon>Bacteria</taxon>
        <taxon>Bacillati</taxon>
        <taxon>Bacillota</taxon>
        <taxon>Bacilli</taxon>
        <taxon>Bacillales</taxon>
        <taxon>Anoxybacillaceae</taxon>
        <taxon>Anoxybacillus</taxon>
    </lineage>
</organism>
<name>A0A7W8JF70_9BACL</name>
<proteinExistence type="predicted"/>
<reference evidence="1 2" key="1">
    <citation type="submission" date="2020-08" db="EMBL/GenBank/DDBJ databases">
        <title>Genomic Encyclopedia of Type Strains, Phase IV (KMG-IV): sequencing the most valuable type-strain genomes for metagenomic binning, comparative biology and taxonomic classification.</title>
        <authorList>
            <person name="Goeker M."/>
        </authorList>
    </citation>
    <scope>NUCLEOTIDE SEQUENCE [LARGE SCALE GENOMIC DNA]</scope>
    <source>
        <strain evidence="1 2">DSM 19169</strain>
    </source>
</reference>
<evidence type="ECO:0000313" key="1">
    <source>
        <dbReference type="EMBL" id="MBB5355912.1"/>
    </source>
</evidence>
<sequence>MRTAGKKIAIAILFANVYKNKVLTVLLTFTQMH</sequence>
<accession>A0A7W8JF70</accession>
<keyword evidence="2" id="KW-1185">Reference proteome</keyword>
<evidence type="ECO:0000313" key="2">
    <source>
        <dbReference type="Proteomes" id="UP000583699"/>
    </source>
</evidence>
<dbReference type="EMBL" id="JACHEQ010000009">
    <property type="protein sequence ID" value="MBB5355912.1"/>
    <property type="molecule type" value="Genomic_DNA"/>
</dbReference>